<keyword evidence="5" id="KW-1133">Transmembrane helix</keyword>
<dbReference type="InterPro" id="IPR045076">
    <property type="entry name" value="MutS"/>
</dbReference>
<dbReference type="InterPro" id="IPR036187">
    <property type="entry name" value="DNA_mismatch_repair_MutS_sf"/>
</dbReference>
<evidence type="ECO:0000256" key="4">
    <source>
        <dbReference type="SAM" id="MobiDB-lite"/>
    </source>
</evidence>
<feature type="transmembrane region" description="Helical" evidence="5">
    <location>
        <begin position="220"/>
        <end position="240"/>
    </location>
</feature>
<keyword evidence="8" id="KW-1185">Reference proteome</keyword>
<keyword evidence="5" id="KW-0472">Membrane</keyword>
<reference evidence="8" key="1">
    <citation type="submission" date="2019-12" db="EMBL/GenBank/DDBJ databases">
        <authorList>
            <person name="Awala S.I."/>
            <person name="Rhee S.K."/>
        </authorList>
    </citation>
    <scope>NUCLEOTIDE SEQUENCE [LARGE SCALE GENOMIC DNA]</scope>
    <source>
        <strain evidence="8">IM1</strain>
    </source>
</reference>
<feature type="transmembrane region" description="Helical" evidence="5">
    <location>
        <begin position="246"/>
        <end position="268"/>
    </location>
</feature>
<protein>
    <submittedName>
        <fullName evidence="7">DNA mismatch repair protein MutS</fullName>
    </submittedName>
</protein>
<dbReference type="GO" id="GO:0030983">
    <property type="term" value="F:mismatched DNA binding"/>
    <property type="evidence" value="ECO:0007669"/>
    <property type="project" value="InterPro"/>
</dbReference>
<gene>
    <name evidence="7" type="ORF">GNH96_01665</name>
</gene>
<keyword evidence="3" id="KW-0238">DNA-binding</keyword>
<dbReference type="Proteomes" id="UP000503004">
    <property type="component" value="Chromosome"/>
</dbReference>
<evidence type="ECO:0000256" key="5">
    <source>
        <dbReference type="SAM" id="Phobius"/>
    </source>
</evidence>
<dbReference type="AlphaFoldDB" id="A0A858Q4Q1"/>
<organism evidence="7 8">
    <name type="scientific">Methylococcus geothermalis</name>
    <dbReference type="NCBI Taxonomy" id="2681310"/>
    <lineage>
        <taxon>Bacteria</taxon>
        <taxon>Pseudomonadati</taxon>
        <taxon>Pseudomonadota</taxon>
        <taxon>Gammaproteobacteria</taxon>
        <taxon>Methylococcales</taxon>
        <taxon>Methylococcaceae</taxon>
        <taxon>Methylococcus</taxon>
    </lineage>
</organism>
<dbReference type="Gene3D" id="1.10.1420.10">
    <property type="match status" value="1"/>
</dbReference>
<dbReference type="Pfam" id="PF00488">
    <property type="entry name" value="MutS_V"/>
    <property type="match status" value="1"/>
</dbReference>
<keyword evidence="2" id="KW-0067">ATP-binding</keyword>
<evidence type="ECO:0000259" key="6">
    <source>
        <dbReference type="SMART" id="SM00534"/>
    </source>
</evidence>
<dbReference type="SUPFAM" id="SSF48334">
    <property type="entry name" value="DNA repair protein MutS, domain III"/>
    <property type="match status" value="1"/>
</dbReference>
<evidence type="ECO:0000313" key="8">
    <source>
        <dbReference type="Proteomes" id="UP000503004"/>
    </source>
</evidence>
<dbReference type="Gene3D" id="3.40.50.300">
    <property type="entry name" value="P-loop containing nucleotide triphosphate hydrolases"/>
    <property type="match status" value="1"/>
</dbReference>
<evidence type="ECO:0000256" key="1">
    <source>
        <dbReference type="ARBA" id="ARBA00022741"/>
    </source>
</evidence>
<dbReference type="GO" id="GO:0140664">
    <property type="term" value="F:ATP-dependent DNA damage sensor activity"/>
    <property type="evidence" value="ECO:0007669"/>
    <property type="project" value="InterPro"/>
</dbReference>
<dbReference type="KEGG" id="metu:GNH96_01665"/>
<feature type="region of interest" description="Disordered" evidence="4">
    <location>
        <begin position="1"/>
        <end position="29"/>
    </location>
</feature>
<dbReference type="RefSeq" id="WP_169601681.1">
    <property type="nucleotide sequence ID" value="NZ_CP046565.1"/>
</dbReference>
<dbReference type="SUPFAM" id="SSF52540">
    <property type="entry name" value="P-loop containing nucleoside triphosphate hydrolases"/>
    <property type="match status" value="1"/>
</dbReference>
<dbReference type="PANTHER" id="PTHR11361">
    <property type="entry name" value="DNA MISMATCH REPAIR PROTEIN MUTS FAMILY MEMBER"/>
    <property type="match status" value="1"/>
</dbReference>
<dbReference type="CDD" id="cd03243">
    <property type="entry name" value="ABC_MutS_homologs"/>
    <property type="match status" value="1"/>
</dbReference>
<dbReference type="PANTHER" id="PTHR11361:SF34">
    <property type="entry name" value="DNA MISMATCH REPAIR PROTEIN MSH1, MITOCHONDRIAL"/>
    <property type="match status" value="1"/>
</dbReference>
<dbReference type="GO" id="GO:0005524">
    <property type="term" value="F:ATP binding"/>
    <property type="evidence" value="ECO:0007669"/>
    <property type="project" value="UniProtKB-KW"/>
</dbReference>
<feature type="domain" description="DNA mismatch repair proteins mutS family" evidence="6">
    <location>
        <begin position="354"/>
        <end position="533"/>
    </location>
</feature>
<dbReference type="GO" id="GO:0006298">
    <property type="term" value="P:mismatch repair"/>
    <property type="evidence" value="ECO:0007669"/>
    <property type="project" value="InterPro"/>
</dbReference>
<dbReference type="SMART" id="SM00534">
    <property type="entry name" value="MUTSac"/>
    <property type="match status" value="1"/>
</dbReference>
<sequence length="536" mass="60032">MESIDVRGYPTILRSDSKEPPTIPSVAPGRTGEAVLDEQAFRVIEVDKLFEAADHATTAIGRAVLYRSLAQPPVDAGLIRAKQEAVRELERNGELRAGLEVLLAEAAKLEGEFYHLLYAQFLGLISSPAHPLEIDGYGYATYIKGTRFMLDLVERANRLPEPDSAYLKTLVQEIRDFARSRAYALMKGPVYRTEKRVCTRAEKGWLTPGIRFRPSLFKPVGLTVTVLLILAALEFLPFALDIAASIAPVFWLFLLPIGFVYVPIVGGMDRDGIIYPLRDVFRRAEEVQATLDRLGQLDELMSFIRFREAFGHFMTLPSILDGERHRMSLRAVRNPVLAKNNPLYVPNDIDLTEHRLTFITGPNSGGKTAFCKTLAQVQILAQAGCYVPAERAELTVADRVFYQVPEISHLADGEGRFGTELKRTKDIFLASTPRSLVIMDELSEGTTNEEKMDISIAILDGFREKGNTTVLITHNHELVDVYQGRQVGQARQVEFRNEQPTYRLVEGVSRVSHADRIAKKIGFSKEDIARYLKGKP</sequence>
<evidence type="ECO:0000256" key="2">
    <source>
        <dbReference type="ARBA" id="ARBA00022840"/>
    </source>
</evidence>
<evidence type="ECO:0000256" key="3">
    <source>
        <dbReference type="ARBA" id="ARBA00023125"/>
    </source>
</evidence>
<dbReference type="InterPro" id="IPR000432">
    <property type="entry name" value="DNA_mismatch_repair_MutS_C"/>
</dbReference>
<dbReference type="InterPro" id="IPR027417">
    <property type="entry name" value="P-loop_NTPase"/>
</dbReference>
<accession>A0A858Q4Q1</accession>
<keyword evidence="5" id="KW-0812">Transmembrane</keyword>
<keyword evidence="1" id="KW-0547">Nucleotide-binding</keyword>
<name>A0A858Q4Q1_9GAMM</name>
<evidence type="ECO:0000313" key="7">
    <source>
        <dbReference type="EMBL" id="QJD28795.1"/>
    </source>
</evidence>
<proteinExistence type="predicted"/>
<dbReference type="EMBL" id="CP046565">
    <property type="protein sequence ID" value="QJD28795.1"/>
    <property type="molecule type" value="Genomic_DNA"/>
</dbReference>